<reference evidence="14 15" key="1">
    <citation type="submission" date="2019-11" db="EMBL/GenBank/DDBJ databases">
        <title>Agromyces kandeliae sp. nov., isolated from mangrove soil.</title>
        <authorList>
            <person name="Wang R."/>
        </authorList>
    </citation>
    <scope>NUCLEOTIDE SEQUENCE [LARGE SCALE GENOMIC DNA]</scope>
    <source>
        <strain evidence="14 15">JCM 11433</strain>
    </source>
</reference>
<evidence type="ECO:0000256" key="12">
    <source>
        <dbReference type="ARBA" id="ARBA00047973"/>
    </source>
</evidence>
<comment type="caution">
    <text evidence="14">The sequence shown here is derived from an EMBL/GenBank/DDBJ whole genome shotgun (WGS) entry which is preliminary data.</text>
</comment>
<organism evidence="14 15">
    <name type="scientific">Agromyces bracchium</name>
    <dbReference type="NCBI Taxonomy" id="88376"/>
    <lineage>
        <taxon>Bacteria</taxon>
        <taxon>Bacillati</taxon>
        <taxon>Actinomycetota</taxon>
        <taxon>Actinomycetes</taxon>
        <taxon>Micrococcales</taxon>
        <taxon>Microbacteriaceae</taxon>
        <taxon>Agromyces</taxon>
    </lineage>
</organism>
<dbReference type="GO" id="GO:0046872">
    <property type="term" value="F:metal ion binding"/>
    <property type="evidence" value="ECO:0007669"/>
    <property type="project" value="UniProtKB-KW"/>
</dbReference>
<dbReference type="PANTHER" id="PTHR33254:SF4">
    <property type="entry name" value="4-HYDROXY-4-METHYL-2-OXOGLUTARATE ALDOLASE 3-RELATED"/>
    <property type="match status" value="1"/>
</dbReference>
<dbReference type="OrthoDB" id="9805307at2"/>
<dbReference type="EC" id="4.1.1.112" evidence="6"/>
<evidence type="ECO:0000313" key="15">
    <source>
        <dbReference type="Proteomes" id="UP000433071"/>
    </source>
</evidence>
<comment type="cofactor">
    <cofactor evidence="2">
        <name>a divalent metal cation</name>
        <dbReference type="ChEBI" id="CHEBI:60240"/>
    </cofactor>
</comment>
<comment type="catalytic activity">
    <reaction evidence="1">
        <text>4-hydroxy-4-methyl-2-oxoglutarate = 2 pyruvate</text>
        <dbReference type="Rhea" id="RHEA:22748"/>
        <dbReference type="ChEBI" id="CHEBI:15361"/>
        <dbReference type="ChEBI" id="CHEBI:58276"/>
        <dbReference type="EC" id="4.1.3.17"/>
    </reaction>
</comment>
<keyword evidence="15" id="KW-1185">Reference proteome</keyword>
<evidence type="ECO:0000256" key="4">
    <source>
        <dbReference type="ARBA" id="ARBA00011233"/>
    </source>
</evidence>
<evidence type="ECO:0000256" key="3">
    <source>
        <dbReference type="ARBA" id="ARBA00008621"/>
    </source>
</evidence>
<comment type="similarity">
    <text evidence="3">Belongs to the class II aldolase/RraA-like family.</text>
</comment>
<evidence type="ECO:0000256" key="7">
    <source>
        <dbReference type="ARBA" id="ARBA00016549"/>
    </source>
</evidence>
<keyword evidence="13" id="KW-0460">Magnesium</keyword>
<keyword evidence="13" id="KW-0479">Metal-binding</keyword>
<dbReference type="EC" id="4.1.3.17" evidence="5"/>
<evidence type="ECO:0000256" key="10">
    <source>
        <dbReference type="ARBA" id="ARBA00030169"/>
    </source>
</evidence>
<evidence type="ECO:0000256" key="6">
    <source>
        <dbReference type="ARBA" id="ARBA00012947"/>
    </source>
</evidence>
<dbReference type="SUPFAM" id="SSF89562">
    <property type="entry name" value="RraA-like"/>
    <property type="match status" value="1"/>
</dbReference>
<evidence type="ECO:0000256" key="9">
    <source>
        <dbReference type="ARBA" id="ARBA00029596"/>
    </source>
</evidence>
<dbReference type="Gene3D" id="3.50.30.40">
    <property type="entry name" value="Ribonuclease E inhibitor RraA/RraA-like"/>
    <property type="match status" value="1"/>
</dbReference>
<gene>
    <name evidence="14" type="ORF">GJ743_18435</name>
</gene>
<evidence type="ECO:0000256" key="2">
    <source>
        <dbReference type="ARBA" id="ARBA00001968"/>
    </source>
</evidence>
<comment type="function">
    <text evidence="8">Catalyzes the aldol cleavage of 4-hydroxy-4-methyl-2-oxoglutarate (HMG) into 2 molecules of pyruvate. Also contains a secondary oxaloacetate (OAA) decarboxylase activity due to the common pyruvate enolate transition state formed following C-C bond cleavage in the retro-aldol and decarboxylation reactions.</text>
</comment>
<accession>A0A6I3MAW5</accession>
<dbReference type="RefSeq" id="WP_155053368.1">
    <property type="nucleotide sequence ID" value="NZ_BAAAIB010000009.1"/>
</dbReference>
<dbReference type="GO" id="GO:0008948">
    <property type="term" value="F:oxaloacetate decarboxylase activity"/>
    <property type="evidence" value="ECO:0007669"/>
    <property type="project" value="UniProtKB-EC"/>
</dbReference>
<dbReference type="PANTHER" id="PTHR33254">
    <property type="entry name" value="4-HYDROXY-4-METHYL-2-OXOGLUTARATE ALDOLASE 3-RELATED"/>
    <property type="match status" value="1"/>
</dbReference>
<dbReference type="Pfam" id="PF03737">
    <property type="entry name" value="RraA-like"/>
    <property type="match status" value="1"/>
</dbReference>
<dbReference type="Proteomes" id="UP000433071">
    <property type="component" value="Unassembled WGS sequence"/>
</dbReference>
<protein>
    <recommendedName>
        <fullName evidence="7">Putative 4-hydroxy-4-methyl-2-oxoglutarate aldolase</fullName>
        <ecNumber evidence="6">4.1.1.112</ecNumber>
        <ecNumber evidence="5">4.1.3.17</ecNumber>
    </recommendedName>
    <alternativeName>
        <fullName evidence="11">Oxaloacetate decarboxylase</fullName>
    </alternativeName>
    <alternativeName>
        <fullName evidence="9">Regulator of ribonuclease activity homolog</fullName>
    </alternativeName>
    <alternativeName>
        <fullName evidence="10">RraA-like protein</fullName>
    </alternativeName>
</protein>
<comment type="cofactor">
    <cofactor evidence="13">
        <name>Mg(2+)</name>
        <dbReference type="ChEBI" id="CHEBI:18420"/>
    </cofactor>
</comment>
<feature type="binding site" evidence="13">
    <location>
        <position position="123"/>
    </location>
    <ligand>
        <name>substrate</name>
    </ligand>
</feature>
<dbReference type="GO" id="GO:0047443">
    <property type="term" value="F:4-hydroxy-4-methyl-2-oxoglutarate aldolase activity"/>
    <property type="evidence" value="ECO:0007669"/>
    <property type="project" value="UniProtKB-EC"/>
</dbReference>
<sequence length="222" mass="23665">MSSGDSGFTPLPGDERLSTAILSDSCDATGLRDQVLQQRLAPLVPGTRAIGRARTVRFAPALEDDPEDPYRDAIDFIDGIGEGQFVVVATDRSNDSAFWGELFSAAALGSGAAGVVTDGNLRDTDRIAALGFPAFSASRRPIDYRARMRVIAHDVDVVLGGVRIAPGDLLMADDDGAVVVPREHEATVLALARDRAARESTVLAELLAGESLRAVWDRHRVL</sequence>
<comment type="catalytic activity">
    <reaction evidence="12">
        <text>oxaloacetate + H(+) = pyruvate + CO2</text>
        <dbReference type="Rhea" id="RHEA:15641"/>
        <dbReference type="ChEBI" id="CHEBI:15361"/>
        <dbReference type="ChEBI" id="CHEBI:15378"/>
        <dbReference type="ChEBI" id="CHEBI:16452"/>
        <dbReference type="ChEBI" id="CHEBI:16526"/>
        <dbReference type="EC" id="4.1.1.112"/>
    </reaction>
</comment>
<name>A0A6I3MAW5_9MICO</name>
<feature type="binding site" evidence="13">
    <location>
        <position position="122"/>
    </location>
    <ligand>
        <name>substrate</name>
    </ligand>
</feature>
<evidence type="ECO:0000256" key="1">
    <source>
        <dbReference type="ARBA" id="ARBA00001342"/>
    </source>
</evidence>
<dbReference type="CDD" id="cd16841">
    <property type="entry name" value="RraA_family"/>
    <property type="match status" value="1"/>
</dbReference>
<dbReference type="AlphaFoldDB" id="A0A6I3MAW5"/>
<evidence type="ECO:0000256" key="5">
    <source>
        <dbReference type="ARBA" id="ARBA00012213"/>
    </source>
</evidence>
<evidence type="ECO:0000256" key="13">
    <source>
        <dbReference type="PIRSR" id="PIRSR605493-1"/>
    </source>
</evidence>
<dbReference type="InterPro" id="IPR036704">
    <property type="entry name" value="RraA/RraA-like_sf"/>
</dbReference>
<dbReference type="EMBL" id="WMLB01000045">
    <property type="protein sequence ID" value="MTH70345.1"/>
    <property type="molecule type" value="Genomic_DNA"/>
</dbReference>
<evidence type="ECO:0000313" key="14">
    <source>
        <dbReference type="EMBL" id="MTH70345.1"/>
    </source>
</evidence>
<evidence type="ECO:0000256" key="8">
    <source>
        <dbReference type="ARBA" id="ARBA00025046"/>
    </source>
</evidence>
<proteinExistence type="inferred from homology"/>
<evidence type="ECO:0000256" key="11">
    <source>
        <dbReference type="ARBA" id="ARBA00032305"/>
    </source>
</evidence>
<dbReference type="InterPro" id="IPR005493">
    <property type="entry name" value="RraA/RraA-like"/>
</dbReference>
<comment type="subunit">
    <text evidence="4">Homotrimer.</text>
</comment>